<feature type="signal peptide" evidence="23">
    <location>
        <begin position="1"/>
        <end position="19"/>
    </location>
</feature>
<dbReference type="CDD" id="cd10952">
    <property type="entry name" value="CE4_MrCDA_like"/>
    <property type="match status" value="1"/>
</dbReference>
<dbReference type="GO" id="GO:0009272">
    <property type="term" value="P:fungal-type cell wall biogenesis"/>
    <property type="evidence" value="ECO:0007669"/>
    <property type="project" value="UniProtKB-ARBA"/>
</dbReference>
<dbReference type="InterPro" id="IPR011330">
    <property type="entry name" value="Glyco_hydro/deAcase_b/a-brl"/>
</dbReference>
<evidence type="ECO:0000256" key="16">
    <source>
        <dbReference type="ARBA" id="ARBA00023285"/>
    </source>
</evidence>
<feature type="domain" description="NodB homology" evidence="24">
    <location>
        <begin position="183"/>
        <end position="377"/>
    </location>
</feature>
<evidence type="ECO:0000256" key="15">
    <source>
        <dbReference type="ARBA" id="ARBA00023277"/>
    </source>
</evidence>
<feature type="chain" id="PRO_5019542907" description="chitin deacetylase" evidence="23">
    <location>
        <begin position="20"/>
        <end position="466"/>
    </location>
</feature>
<keyword evidence="8" id="KW-0336">GPI-anchor</keyword>
<keyword evidence="6" id="KW-0134">Cell wall</keyword>
<evidence type="ECO:0000256" key="22">
    <source>
        <dbReference type="SAM" id="MobiDB-lite"/>
    </source>
</evidence>
<name>A0A427YUY9_9TREE</name>
<keyword evidence="11" id="KW-0378">Hydrolase</keyword>
<evidence type="ECO:0000256" key="2">
    <source>
        <dbReference type="ARBA" id="ARBA00004191"/>
    </source>
</evidence>
<organism evidence="25 26">
    <name type="scientific">Saitozyma podzolica</name>
    <dbReference type="NCBI Taxonomy" id="1890683"/>
    <lineage>
        <taxon>Eukaryota</taxon>
        <taxon>Fungi</taxon>
        <taxon>Dikarya</taxon>
        <taxon>Basidiomycota</taxon>
        <taxon>Agaricomycotina</taxon>
        <taxon>Tremellomycetes</taxon>
        <taxon>Tremellales</taxon>
        <taxon>Trimorphomycetaceae</taxon>
        <taxon>Saitozyma</taxon>
    </lineage>
</organism>
<keyword evidence="7" id="KW-0964">Secreted</keyword>
<evidence type="ECO:0000256" key="17">
    <source>
        <dbReference type="ARBA" id="ARBA00023288"/>
    </source>
</evidence>
<dbReference type="AlphaFoldDB" id="A0A427YUY9"/>
<feature type="compositionally biased region" description="Low complexity" evidence="22">
    <location>
        <begin position="410"/>
        <end position="437"/>
    </location>
</feature>
<evidence type="ECO:0000313" key="26">
    <source>
        <dbReference type="Proteomes" id="UP000279259"/>
    </source>
</evidence>
<dbReference type="Pfam" id="PF01522">
    <property type="entry name" value="Polysacc_deac_1"/>
    <property type="match status" value="1"/>
</dbReference>
<dbReference type="OrthoDB" id="407355at2759"/>
<dbReference type="GO" id="GO:0000272">
    <property type="term" value="P:polysaccharide catabolic process"/>
    <property type="evidence" value="ECO:0007669"/>
    <property type="project" value="UniProtKB-KW"/>
</dbReference>
<dbReference type="PANTHER" id="PTHR10587:SF98">
    <property type="entry name" value="CHITIN DEACETYLASE"/>
    <property type="match status" value="1"/>
</dbReference>
<evidence type="ECO:0000256" key="4">
    <source>
        <dbReference type="ARBA" id="ARBA00010973"/>
    </source>
</evidence>
<evidence type="ECO:0000256" key="6">
    <source>
        <dbReference type="ARBA" id="ARBA00022512"/>
    </source>
</evidence>
<dbReference type="SUPFAM" id="SSF88713">
    <property type="entry name" value="Glycoside hydrolase/deacetylase"/>
    <property type="match status" value="1"/>
</dbReference>
<evidence type="ECO:0000256" key="23">
    <source>
        <dbReference type="SAM" id="SignalP"/>
    </source>
</evidence>
<evidence type="ECO:0000256" key="18">
    <source>
        <dbReference type="ARBA" id="ARBA00023316"/>
    </source>
</evidence>
<dbReference type="GO" id="GO:0006032">
    <property type="term" value="P:chitin catabolic process"/>
    <property type="evidence" value="ECO:0007669"/>
    <property type="project" value="UniProtKB-KW"/>
</dbReference>
<comment type="similarity">
    <text evidence="4">Belongs to the polysaccharide deacetylase family.</text>
</comment>
<evidence type="ECO:0000256" key="13">
    <source>
        <dbReference type="ARBA" id="ARBA00023136"/>
    </source>
</evidence>
<comment type="catalytic activity">
    <reaction evidence="21">
        <text>[(1-&gt;4)-N-acetyl-beta-D-glucosaminyl](n) + n H2O = chitosan + n acetate</text>
        <dbReference type="Rhea" id="RHEA:10464"/>
        <dbReference type="Rhea" id="RHEA-COMP:9593"/>
        <dbReference type="Rhea" id="RHEA-COMP:9597"/>
        <dbReference type="ChEBI" id="CHEBI:15377"/>
        <dbReference type="ChEBI" id="CHEBI:17029"/>
        <dbReference type="ChEBI" id="CHEBI:30089"/>
        <dbReference type="ChEBI" id="CHEBI:57704"/>
        <dbReference type="EC" id="3.5.1.41"/>
    </reaction>
    <physiologicalReaction direction="left-to-right" evidence="21">
        <dbReference type="Rhea" id="RHEA:10465"/>
    </physiologicalReaction>
</comment>
<keyword evidence="14" id="KW-0325">Glycoprotein</keyword>
<keyword evidence="13" id="KW-0472">Membrane</keyword>
<keyword evidence="16" id="KW-0170">Cobalt</keyword>
<evidence type="ECO:0000256" key="11">
    <source>
        <dbReference type="ARBA" id="ARBA00022801"/>
    </source>
</evidence>
<protein>
    <recommendedName>
        <fullName evidence="20">chitin deacetylase</fullName>
        <ecNumber evidence="20">3.5.1.41</ecNumber>
    </recommendedName>
</protein>
<dbReference type="EMBL" id="RSCD01000001">
    <property type="protein sequence ID" value="RSH94948.1"/>
    <property type="molecule type" value="Genomic_DNA"/>
</dbReference>
<evidence type="ECO:0000256" key="9">
    <source>
        <dbReference type="ARBA" id="ARBA00022723"/>
    </source>
</evidence>
<accession>A0A427YUY9</accession>
<dbReference type="GO" id="GO:0098552">
    <property type="term" value="C:side of membrane"/>
    <property type="evidence" value="ECO:0007669"/>
    <property type="project" value="UniProtKB-KW"/>
</dbReference>
<comment type="subcellular location">
    <subcellularLocation>
        <location evidence="3">Cell membrane</location>
        <topology evidence="3">Lipid-anchor</topology>
        <topology evidence="3">GPI-anchor</topology>
    </subcellularLocation>
    <subcellularLocation>
        <location evidence="2">Secreted</location>
        <location evidence="2">Cell wall</location>
    </subcellularLocation>
</comment>
<evidence type="ECO:0000256" key="5">
    <source>
        <dbReference type="ARBA" id="ARBA00022475"/>
    </source>
</evidence>
<keyword evidence="10 23" id="KW-0732">Signal</keyword>
<evidence type="ECO:0000256" key="8">
    <source>
        <dbReference type="ARBA" id="ARBA00022622"/>
    </source>
</evidence>
<gene>
    <name evidence="25" type="ORF">EHS25_000032</name>
</gene>
<dbReference type="GO" id="GO:0005886">
    <property type="term" value="C:plasma membrane"/>
    <property type="evidence" value="ECO:0007669"/>
    <property type="project" value="UniProtKB-SubCell"/>
</dbReference>
<keyword evidence="5" id="KW-1003">Cell membrane</keyword>
<dbReference type="GO" id="GO:0071555">
    <property type="term" value="P:cell wall organization"/>
    <property type="evidence" value="ECO:0007669"/>
    <property type="project" value="UniProtKB-KW"/>
</dbReference>
<evidence type="ECO:0000256" key="21">
    <source>
        <dbReference type="ARBA" id="ARBA00048494"/>
    </source>
</evidence>
<comment type="cofactor">
    <cofactor evidence="1">
        <name>Co(2+)</name>
        <dbReference type="ChEBI" id="CHEBI:48828"/>
    </cofactor>
</comment>
<evidence type="ECO:0000256" key="20">
    <source>
        <dbReference type="ARBA" id="ARBA00024056"/>
    </source>
</evidence>
<dbReference type="InterPro" id="IPR002509">
    <property type="entry name" value="NODB_dom"/>
</dbReference>
<evidence type="ECO:0000256" key="19">
    <source>
        <dbReference type="ARBA" id="ARBA00023326"/>
    </source>
</evidence>
<evidence type="ECO:0000256" key="7">
    <source>
        <dbReference type="ARBA" id="ARBA00022525"/>
    </source>
</evidence>
<keyword evidence="15" id="KW-0119">Carbohydrate metabolism</keyword>
<dbReference type="InterPro" id="IPR050248">
    <property type="entry name" value="Polysacc_deacetylase_ArnD"/>
</dbReference>
<feature type="region of interest" description="Disordered" evidence="22">
    <location>
        <begin position="409"/>
        <end position="437"/>
    </location>
</feature>
<dbReference type="STRING" id="1890683.A0A427YUY9"/>
<dbReference type="Gene3D" id="3.20.20.370">
    <property type="entry name" value="Glycoside hydrolase/deacetylase"/>
    <property type="match status" value="1"/>
</dbReference>
<dbReference type="Proteomes" id="UP000279259">
    <property type="component" value="Unassembled WGS sequence"/>
</dbReference>
<keyword evidence="9" id="KW-0479">Metal-binding</keyword>
<dbReference type="EC" id="3.5.1.41" evidence="20"/>
<keyword evidence="18" id="KW-0961">Cell wall biogenesis/degradation</keyword>
<reference evidence="25 26" key="1">
    <citation type="submission" date="2018-11" db="EMBL/GenBank/DDBJ databases">
        <title>Genome sequence of Saitozyma podzolica DSM 27192.</title>
        <authorList>
            <person name="Aliyu H."/>
            <person name="Gorte O."/>
            <person name="Ochsenreither K."/>
        </authorList>
    </citation>
    <scope>NUCLEOTIDE SEQUENCE [LARGE SCALE GENOMIC DNA]</scope>
    <source>
        <strain evidence="25 26">DSM 27192</strain>
    </source>
</reference>
<evidence type="ECO:0000259" key="24">
    <source>
        <dbReference type="PROSITE" id="PS51677"/>
    </source>
</evidence>
<proteinExistence type="inferred from homology"/>
<dbReference type="GO" id="GO:0004099">
    <property type="term" value="F:chitin deacetylase activity"/>
    <property type="evidence" value="ECO:0007669"/>
    <property type="project" value="UniProtKB-EC"/>
</dbReference>
<evidence type="ECO:0000256" key="12">
    <source>
        <dbReference type="ARBA" id="ARBA00023024"/>
    </source>
</evidence>
<evidence type="ECO:0000256" key="14">
    <source>
        <dbReference type="ARBA" id="ARBA00023180"/>
    </source>
</evidence>
<comment type="caution">
    <text evidence="25">The sequence shown here is derived from an EMBL/GenBank/DDBJ whole genome shotgun (WGS) entry which is preliminary data.</text>
</comment>
<evidence type="ECO:0000256" key="3">
    <source>
        <dbReference type="ARBA" id="ARBA00004609"/>
    </source>
</evidence>
<dbReference type="FunFam" id="3.20.20.370:FF:000004">
    <property type="entry name" value="Related to Chitin deacetylase"/>
    <property type="match status" value="1"/>
</dbReference>
<evidence type="ECO:0000256" key="10">
    <source>
        <dbReference type="ARBA" id="ARBA00022729"/>
    </source>
</evidence>
<dbReference type="PANTHER" id="PTHR10587">
    <property type="entry name" value="GLYCOSYL TRANSFERASE-RELATED"/>
    <property type="match status" value="1"/>
</dbReference>
<keyword evidence="17" id="KW-0449">Lipoprotein</keyword>
<keyword evidence="12" id="KW-0146">Chitin degradation</keyword>
<sequence length="466" mass="50058">MLKTALLLAVLATAHSAAAHRGCGGHDMIKRNPGGPVIQRRAPTDEASAAQSTGCVETLCGVFVEMRSRRGRLRRADLPDPNTECAAYSYQPVLDIKANYPTIWQTATIQASDTDATSLFATINATLNSKLPNDLPHGTTTGNWTGVSYNASDPDCWWSWHQCTTPAASTGLPADIINVPEPMTWGLGFDDGPNCSHNALYDYLQEQNLKATMFYIGSNVFDWPLQGLRAMADGHQICVHTWSHQYMTAFTNEEAFAELYYARKAIKDVLGVTPLCWRPPYGDVDNRIRTIAQALNLSTIVWSKDTDDWKVNISGVTEADVDANYQAVITGAQNGTYSTYGPIVLNHELNNYTMGEFMKYAPSIMSAFKHVVPIASALNESQPYAESNYTYPTFEQVISNQSATPASEITTSAGSSATGAASGSSSGASSSASSGTSAAKSGTMSRATVALAPILAAIACVFAVPW</sequence>
<keyword evidence="26" id="KW-1185">Reference proteome</keyword>
<dbReference type="PROSITE" id="PS51677">
    <property type="entry name" value="NODB"/>
    <property type="match status" value="1"/>
</dbReference>
<evidence type="ECO:0000313" key="25">
    <source>
        <dbReference type="EMBL" id="RSH94948.1"/>
    </source>
</evidence>
<keyword evidence="19" id="KW-0624">Polysaccharide degradation</keyword>
<dbReference type="GO" id="GO:0046872">
    <property type="term" value="F:metal ion binding"/>
    <property type="evidence" value="ECO:0007669"/>
    <property type="project" value="UniProtKB-KW"/>
</dbReference>
<evidence type="ECO:0000256" key="1">
    <source>
        <dbReference type="ARBA" id="ARBA00001941"/>
    </source>
</evidence>